<evidence type="ECO:0000313" key="13">
    <source>
        <dbReference type="Proteomes" id="UP000183104"/>
    </source>
</evidence>
<dbReference type="Pfam" id="PF00072">
    <property type="entry name" value="Response_reg"/>
    <property type="match status" value="1"/>
</dbReference>
<feature type="domain" description="OmpR/PhoB-type" evidence="11">
    <location>
        <begin position="123"/>
        <end position="218"/>
    </location>
</feature>
<evidence type="ECO:0000256" key="6">
    <source>
        <dbReference type="ARBA" id="ARBA00023125"/>
    </source>
</evidence>
<dbReference type="InterPro" id="IPR001789">
    <property type="entry name" value="Sig_transdc_resp-reg_receiver"/>
</dbReference>
<dbReference type="InterPro" id="IPR036388">
    <property type="entry name" value="WH-like_DNA-bd_sf"/>
</dbReference>
<keyword evidence="3 8" id="KW-0597">Phosphoprotein</keyword>
<sequence length="219" mass="24646">MRVLIAEDDALLGDGIQAGLRAKGFTTDWVTDGAAAEQALRSEPFDLVVMDWLLPERSGVDVIRSLREVGLTVPVLLLTVRDAVEERIEGLDAGADDYLTKPFDLEELAARLRALARRRAVPAEERLMADGVELEPNRLRVRVNGEERPLGRRETAVLSMLMERADHVVPREHLEERLYGWDEAVASNALEVHIHHLRRKLGSNRIRTVRGVGYRFATE</sequence>
<evidence type="ECO:0000313" key="12">
    <source>
        <dbReference type="EMBL" id="SCY53260.1"/>
    </source>
</evidence>
<dbReference type="SUPFAM" id="SSF52172">
    <property type="entry name" value="CheY-like"/>
    <property type="match status" value="1"/>
</dbReference>
<evidence type="ECO:0000256" key="3">
    <source>
        <dbReference type="ARBA" id="ARBA00022553"/>
    </source>
</evidence>
<dbReference type="InterPro" id="IPR039420">
    <property type="entry name" value="WalR-like"/>
</dbReference>
<evidence type="ECO:0000256" key="1">
    <source>
        <dbReference type="ARBA" id="ARBA00004496"/>
    </source>
</evidence>
<dbReference type="AlphaFoldDB" id="A0A0P9CFI6"/>
<dbReference type="InterPro" id="IPR011006">
    <property type="entry name" value="CheY-like_superfamily"/>
</dbReference>
<dbReference type="CDD" id="cd00383">
    <property type="entry name" value="trans_reg_C"/>
    <property type="match status" value="1"/>
</dbReference>
<feature type="modified residue" description="4-aspartylphosphate" evidence="8">
    <location>
        <position position="51"/>
    </location>
</feature>
<evidence type="ECO:0000256" key="5">
    <source>
        <dbReference type="ARBA" id="ARBA00023015"/>
    </source>
</evidence>
<organism evidence="12 13">
    <name type="scientific">Thiohalorhabdus denitrificans</name>
    <dbReference type="NCBI Taxonomy" id="381306"/>
    <lineage>
        <taxon>Bacteria</taxon>
        <taxon>Pseudomonadati</taxon>
        <taxon>Pseudomonadota</taxon>
        <taxon>Gammaproteobacteria</taxon>
        <taxon>Thiohalorhabdales</taxon>
        <taxon>Thiohalorhabdaceae</taxon>
        <taxon>Thiohalorhabdus</taxon>
    </lineage>
</organism>
<dbReference type="PANTHER" id="PTHR48111:SF35">
    <property type="entry name" value="TRANSCRIPTIONAL REGULATORY PROTEIN QSEB"/>
    <property type="match status" value="1"/>
</dbReference>
<dbReference type="Gene3D" id="6.10.250.690">
    <property type="match status" value="1"/>
</dbReference>
<dbReference type="OrthoDB" id="9802426at2"/>
<dbReference type="GO" id="GO:0005829">
    <property type="term" value="C:cytosol"/>
    <property type="evidence" value="ECO:0007669"/>
    <property type="project" value="TreeGrafter"/>
</dbReference>
<dbReference type="STRING" id="381306.AN478_01440"/>
<dbReference type="RefSeq" id="WP_054964833.1">
    <property type="nucleotide sequence ID" value="NZ_FMUN01000007.1"/>
</dbReference>
<dbReference type="SMART" id="SM00448">
    <property type="entry name" value="REC"/>
    <property type="match status" value="1"/>
</dbReference>
<feature type="DNA-binding region" description="OmpR/PhoB-type" evidence="9">
    <location>
        <begin position="123"/>
        <end position="218"/>
    </location>
</feature>
<dbReference type="PANTHER" id="PTHR48111">
    <property type="entry name" value="REGULATOR OF RPOS"/>
    <property type="match status" value="1"/>
</dbReference>
<dbReference type="PATRIC" id="fig|381306.5.peg.2643"/>
<feature type="domain" description="Response regulatory" evidence="10">
    <location>
        <begin position="2"/>
        <end position="116"/>
    </location>
</feature>
<dbReference type="Gene3D" id="1.10.10.10">
    <property type="entry name" value="Winged helix-like DNA-binding domain superfamily/Winged helix DNA-binding domain"/>
    <property type="match status" value="1"/>
</dbReference>
<keyword evidence="4" id="KW-0902">Two-component regulatory system</keyword>
<dbReference type="GO" id="GO:0000156">
    <property type="term" value="F:phosphorelay response regulator activity"/>
    <property type="evidence" value="ECO:0007669"/>
    <property type="project" value="TreeGrafter"/>
</dbReference>
<evidence type="ECO:0000259" key="11">
    <source>
        <dbReference type="PROSITE" id="PS51755"/>
    </source>
</evidence>
<dbReference type="FunFam" id="3.40.50.2300:FF:000002">
    <property type="entry name" value="DNA-binding response regulator PhoP"/>
    <property type="match status" value="1"/>
</dbReference>
<gene>
    <name evidence="12" type="ORF">SAMN05661077_2380</name>
</gene>
<protein>
    <submittedName>
        <fullName evidence="12">Two-component system, OmpR family, response regulator</fullName>
    </submittedName>
</protein>
<comment type="subcellular location">
    <subcellularLocation>
        <location evidence="1">Cytoplasm</location>
    </subcellularLocation>
</comment>
<evidence type="ECO:0000256" key="8">
    <source>
        <dbReference type="PROSITE-ProRule" id="PRU00169"/>
    </source>
</evidence>
<dbReference type="GO" id="GO:0006355">
    <property type="term" value="P:regulation of DNA-templated transcription"/>
    <property type="evidence" value="ECO:0007669"/>
    <property type="project" value="InterPro"/>
</dbReference>
<keyword evidence="2" id="KW-0963">Cytoplasm</keyword>
<reference evidence="13" key="1">
    <citation type="submission" date="2016-10" db="EMBL/GenBank/DDBJ databases">
        <authorList>
            <person name="Varghese N."/>
        </authorList>
    </citation>
    <scope>NUCLEOTIDE SEQUENCE [LARGE SCALE GENOMIC DNA]</scope>
    <source>
        <strain evidence="13">HL 19</strain>
    </source>
</reference>
<evidence type="ECO:0000256" key="9">
    <source>
        <dbReference type="PROSITE-ProRule" id="PRU01091"/>
    </source>
</evidence>
<keyword evidence="6 9" id="KW-0238">DNA-binding</keyword>
<dbReference type="GO" id="GO:0032993">
    <property type="term" value="C:protein-DNA complex"/>
    <property type="evidence" value="ECO:0007669"/>
    <property type="project" value="TreeGrafter"/>
</dbReference>
<dbReference type="EMBL" id="FMUN01000007">
    <property type="protein sequence ID" value="SCY53260.1"/>
    <property type="molecule type" value="Genomic_DNA"/>
</dbReference>
<accession>A0A0P9CFI6</accession>
<dbReference type="PROSITE" id="PS50110">
    <property type="entry name" value="RESPONSE_REGULATORY"/>
    <property type="match status" value="1"/>
</dbReference>
<dbReference type="GO" id="GO:0000976">
    <property type="term" value="F:transcription cis-regulatory region binding"/>
    <property type="evidence" value="ECO:0007669"/>
    <property type="project" value="TreeGrafter"/>
</dbReference>
<dbReference type="Gene3D" id="3.40.50.2300">
    <property type="match status" value="1"/>
</dbReference>
<keyword evidence="5" id="KW-0805">Transcription regulation</keyword>
<keyword evidence="7" id="KW-0804">Transcription</keyword>
<name>A0A0P9CFI6_9GAMM</name>
<dbReference type="CDD" id="cd17624">
    <property type="entry name" value="REC_OmpR_PmrA-like"/>
    <property type="match status" value="1"/>
</dbReference>
<evidence type="ECO:0000259" key="10">
    <source>
        <dbReference type="PROSITE" id="PS50110"/>
    </source>
</evidence>
<proteinExistence type="predicted"/>
<dbReference type="SMART" id="SM00862">
    <property type="entry name" value="Trans_reg_C"/>
    <property type="match status" value="1"/>
</dbReference>
<evidence type="ECO:0000256" key="4">
    <source>
        <dbReference type="ARBA" id="ARBA00023012"/>
    </source>
</evidence>
<dbReference type="Pfam" id="PF00486">
    <property type="entry name" value="Trans_reg_C"/>
    <property type="match status" value="1"/>
</dbReference>
<evidence type="ECO:0000256" key="2">
    <source>
        <dbReference type="ARBA" id="ARBA00022490"/>
    </source>
</evidence>
<dbReference type="PROSITE" id="PS51755">
    <property type="entry name" value="OMPR_PHOB"/>
    <property type="match status" value="1"/>
</dbReference>
<keyword evidence="13" id="KW-1185">Reference proteome</keyword>
<evidence type="ECO:0000256" key="7">
    <source>
        <dbReference type="ARBA" id="ARBA00023163"/>
    </source>
</evidence>
<dbReference type="InterPro" id="IPR001867">
    <property type="entry name" value="OmpR/PhoB-type_DNA-bd"/>
</dbReference>
<dbReference type="Proteomes" id="UP000183104">
    <property type="component" value="Unassembled WGS sequence"/>
</dbReference>